<dbReference type="PANTHER" id="PTHR40761">
    <property type="entry name" value="CONSERVED INTEGRAL MEMBRANE ALANINE VALINE AND LEUCINE RICH PROTEIN-RELATED"/>
    <property type="match status" value="1"/>
</dbReference>
<evidence type="ECO:0000256" key="1">
    <source>
        <dbReference type="SAM" id="Phobius"/>
    </source>
</evidence>
<dbReference type="Proteomes" id="UP001199469">
    <property type="component" value="Unassembled WGS sequence"/>
</dbReference>
<evidence type="ECO:0000313" key="3">
    <source>
        <dbReference type="Proteomes" id="UP001199469"/>
    </source>
</evidence>
<comment type="caution">
    <text evidence="2">The sequence shown here is derived from an EMBL/GenBank/DDBJ whole genome shotgun (WGS) entry which is preliminary data.</text>
</comment>
<feature type="transmembrane region" description="Helical" evidence="1">
    <location>
        <begin position="158"/>
        <end position="179"/>
    </location>
</feature>
<gene>
    <name evidence="2" type="ORF">LQ327_01270</name>
</gene>
<keyword evidence="3" id="KW-1185">Reference proteome</keyword>
<sequence>MITLVLGAAAVGALGLVLLRKATEAEPPQQGFSWSLLWLLIRRRPVWAAGLAAVVGSFALQIAAIANGPVSLVQLVVVMELPFTLLLSAVLLGGRLERREWFALAVMTAGVAGLLLALAPSGGDPTSVPLSTWVVGLALGAGAIGSALVWARRTTRRVVATALAGVAAGVSAGLGAVLVKPVTAALAGGVGSALAAWQTWMLLVVGGVGFFLLQNALQAGRLIASQPGITLANPLVATLWGVGVYGEHVRSGWWSAAAGVGGALLVAGVIVLSGSPLLEGHREAPEQAPAAGR</sequence>
<dbReference type="InterPro" id="IPR037185">
    <property type="entry name" value="EmrE-like"/>
</dbReference>
<keyword evidence="1" id="KW-0472">Membrane</keyword>
<dbReference type="PANTHER" id="PTHR40761:SF1">
    <property type="entry name" value="CONSERVED INTEGRAL MEMBRANE ALANINE VALINE AND LEUCINE RICH PROTEIN-RELATED"/>
    <property type="match status" value="1"/>
</dbReference>
<feature type="transmembrane region" description="Helical" evidence="1">
    <location>
        <begin position="199"/>
        <end position="217"/>
    </location>
</feature>
<dbReference type="EMBL" id="JAJNDB010000001">
    <property type="protein sequence ID" value="MCD2192021.1"/>
    <property type="molecule type" value="Genomic_DNA"/>
</dbReference>
<organism evidence="2 3">
    <name type="scientific">Actinomycetospora endophytica</name>
    <dbReference type="NCBI Taxonomy" id="2291215"/>
    <lineage>
        <taxon>Bacteria</taxon>
        <taxon>Bacillati</taxon>
        <taxon>Actinomycetota</taxon>
        <taxon>Actinomycetes</taxon>
        <taxon>Pseudonocardiales</taxon>
        <taxon>Pseudonocardiaceae</taxon>
        <taxon>Actinomycetospora</taxon>
    </lineage>
</organism>
<feature type="transmembrane region" description="Helical" evidence="1">
    <location>
        <begin position="72"/>
        <end position="94"/>
    </location>
</feature>
<feature type="transmembrane region" description="Helical" evidence="1">
    <location>
        <begin position="46"/>
        <end position="66"/>
    </location>
</feature>
<proteinExistence type="predicted"/>
<evidence type="ECO:0000313" key="2">
    <source>
        <dbReference type="EMBL" id="MCD2192021.1"/>
    </source>
</evidence>
<dbReference type="RefSeq" id="WP_230729712.1">
    <property type="nucleotide sequence ID" value="NZ_JAJNDB010000001.1"/>
</dbReference>
<keyword evidence="1" id="KW-1133">Transmembrane helix</keyword>
<feature type="transmembrane region" description="Helical" evidence="1">
    <location>
        <begin position="131"/>
        <end position="151"/>
    </location>
</feature>
<dbReference type="NCBIfam" id="NF038012">
    <property type="entry name" value="DMT_1"/>
    <property type="match status" value="1"/>
</dbReference>
<reference evidence="2 3" key="1">
    <citation type="submission" date="2021-11" db="EMBL/GenBank/DDBJ databases">
        <title>Draft genome sequence of Actinomycetospora sp. SF1 isolated from the rhizosphere soil.</title>
        <authorList>
            <person name="Duangmal K."/>
            <person name="Chantavorakit T."/>
        </authorList>
    </citation>
    <scope>NUCLEOTIDE SEQUENCE [LARGE SCALE GENOMIC DNA]</scope>
    <source>
        <strain evidence="2 3">TBRC 5722</strain>
    </source>
</reference>
<feature type="transmembrane region" description="Helical" evidence="1">
    <location>
        <begin position="229"/>
        <end position="246"/>
    </location>
</feature>
<accession>A0ABS8P1A8</accession>
<feature type="transmembrane region" description="Helical" evidence="1">
    <location>
        <begin position="252"/>
        <end position="272"/>
    </location>
</feature>
<name>A0ABS8P1A8_9PSEU</name>
<keyword evidence="1" id="KW-0812">Transmembrane</keyword>
<dbReference type="Gene3D" id="1.10.3730.20">
    <property type="match status" value="1"/>
</dbReference>
<dbReference type="SUPFAM" id="SSF103481">
    <property type="entry name" value="Multidrug resistance efflux transporter EmrE"/>
    <property type="match status" value="1"/>
</dbReference>
<feature type="transmembrane region" description="Helical" evidence="1">
    <location>
        <begin position="101"/>
        <end position="119"/>
    </location>
</feature>
<protein>
    <submittedName>
        <fullName evidence="2">DMT family transporter</fullName>
    </submittedName>
</protein>